<dbReference type="EMBL" id="JACBYF010000001">
    <property type="protein sequence ID" value="NYS46716.1"/>
    <property type="molecule type" value="Genomic_DNA"/>
</dbReference>
<comment type="caution">
    <text evidence="2">The sequence shown here is derived from an EMBL/GenBank/DDBJ whole genome shotgun (WGS) entry which is preliminary data.</text>
</comment>
<dbReference type="RefSeq" id="WP_179939842.1">
    <property type="nucleotide sequence ID" value="NZ_JACBYF010000001.1"/>
</dbReference>
<name>A0ABX2SWZ6_9BACL</name>
<reference evidence="2 3" key="1">
    <citation type="submission" date="2020-07" db="EMBL/GenBank/DDBJ databases">
        <title>MOT database genomes.</title>
        <authorList>
            <person name="Joseph S."/>
            <person name="Aduse-Opoku J."/>
            <person name="Hashim A."/>
            <person name="Wade W."/>
            <person name="Curtis M."/>
        </authorList>
    </citation>
    <scope>NUCLEOTIDE SEQUENCE [LARGE SCALE GENOMIC DNA]</scope>
    <source>
        <strain evidence="2 3">CIP 106318</strain>
    </source>
</reference>
<gene>
    <name evidence="2" type="ORF">HZY85_00710</name>
</gene>
<dbReference type="Proteomes" id="UP000531840">
    <property type="component" value="Unassembled WGS sequence"/>
</dbReference>
<proteinExistence type="predicted"/>
<keyword evidence="3" id="KW-1185">Reference proteome</keyword>
<protein>
    <submittedName>
        <fullName evidence="2">Uncharacterized protein</fullName>
    </submittedName>
</protein>
<accession>A0ABX2SWZ6</accession>
<feature type="chain" id="PRO_5045107337" evidence="1">
    <location>
        <begin position="19"/>
        <end position="85"/>
    </location>
</feature>
<organism evidence="2 3">
    <name type="scientific">Gemelliphila palaticanis</name>
    <dbReference type="NCBI Taxonomy" id="81950"/>
    <lineage>
        <taxon>Bacteria</taxon>
        <taxon>Bacillati</taxon>
        <taxon>Bacillota</taxon>
        <taxon>Bacilli</taxon>
        <taxon>Bacillales</taxon>
        <taxon>Gemellaceae</taxon>
        <taxon>Gemelliphila</taxon>
    </lineage>
</organism>
<evidence type="ECO:0000256" key="1">
    <source>
        <dbReference type="SAM" id="SignalP"/>
    </source>
</evidence>
<evidence type="ECO:0000313" key="3">
    <source>
        <dbReference type="Proteomes" id="UP000531840"/>
    </source>
</evidence>
<feature type="signal peptide" evidence="1">
    <location>
        <begin position="1"/>
        <end position="18"/>
    </location>
</feature>
<dbReference type="PROSITE" id="PS51257">
    <property type="entry name" value="PROKAR_LIPOPROTEIN"/>
    <property type="match status" value="1"/>
</dbReference>
<keyword evidence="1" id="KW-0732">Signal</keyword>
<sequence>MQKRLLIVFSIFSLIFLAGCGNKQLIDTTYTFKYAEVKMPSGEVIKGKVDSWKDFEDGDTVQVVINGETYLTHISNVVLTTKENK</sequence>
<evidence type="ECO:0000313" key="2">
    <source>
        <dbReference type="EMBL" id="NYS46716.1"/>
    </source>
</evidence>